<reference evidence="3" key="1">
    <citation type="submission" date="2021-02" db="EMBL/GenBank/DDBJ databases">
        <authorList>
            <person name="Palmer J.M."/>
        </authorList>
    </citation>
    <scope>NUCLEOTIDE SEQUENCE</scope>
    <source>
        <strain evidence="3">SCRP23</strain>
    </source>
</reference>
<accession>A0A8T1WZM9</accession>
<dbReference type="OrthoDB" id="157390at2759"/>
<feature type="compositionally biased region" description="Basic and acidic residues" evidence="2">
    <location>
        <begin position="101"/>
        <end position="116"/>
    </location>
</feature>
<keyword evidence="4" id="KW-1185">Reference proteome</keyword>
<dbReference type="PANTHER" id="PTHR31996:SF2">
    <property type="entry name" value="COILED-COIL DOMAIN-CONTAINING PROTEIN 115"/>
    <property type="match status" value="1"/>
</dbReference>
<feature type="region of interest" description="Disordered" evidence="2">
    <location>
        <begin position="84"/>
        <end position="116"/>
    </location>
</feature>
<dbReference type="AlphaFoldDB" id="A0A8T1WZM9"/>
<organism evidence="3 4">
    <name type="scientific">Phytophthora boehmeriae</name>
    <dbReference type="NCBI Taxonomy" id="109152"/>
    <lineage>
        <taxon>Eukaryota</taxon>
        <taxon>Sar</taxon>
        <taxon>Stramenopiles</taxon>
        <taxon>Oomycota</taxon>
        <taxon>Peronosporomycetes</taxon>
        <taxon>Peronosporales</taxon>
        <taxon>Peronosporaceae</taxon>
        <taxon>Phytophthora</taxon>
    </lineage>
</organism>
<dbReference type="EMBL" id="JAGDFL010000082">
    <property type="protein sequence ID" value="KAG7398374.1"/>
    <property type="molecule type" value="Genomic_DNA"/>
</dbReference>
<sequence length="158" mass="17959">MAENDKDMLLVEGMEALEEYLNDHEIACAKIKQGFLKLTKARLRLPPHAISEISYRETFEASRLVGEDSEGVWRLRDVFEEEESEVDKSGKSSLHRRAGKTNKEAEAKDTVPINRKDPQADTLLWFSSLPPSDLRQAQKQFTSGTKVSLLLLLNERSN</sequence>
<dbReference type="Proteomes" id="UP000693981">
    <property type="component" value="Unassembled WGS sequence"/>
</dbReference>
<dbReference type="GO" id="GO:0070072">
    <property type="term" value="P:vacuolar proton-transporting V-type ATPase complex assembly"/>
    <property type="evidence" value="ECO:0007669"/>
    <property type="project" value="InterPro"/>
</dbReference>
<comment type="caution">
    <text evidence="3">The sequence shown here is derived from an EMBL/GenBank/DDBJ whole genome shotgun (WGS) entry which is preliminary data.</text>
</comment>
<name>A0A8T1WZM9_9STRA</name>
<dbReference type="GO" id="GO:0051082">
    <property type="term" value="F:unfolded protein binding"/>
    <property type="evidence" value="ECO:0007669"/>
    <property type="project" value="TreeGrafter"/>
</dbReference>
<gene>
    <name evidence="3" type="ORF">PHYBOEH_011175</name>
</gene>
<protein>
    <recommendedName>
        <fullName evidence="1">Vacuolar ATPase assembly protein VMA22</fullName>
    </recommendedName>
</protein>
<evidence type="ECO:0000313" key="4">
    <source>
        <dbReference type="Proteomes" id="UP000693981"/>
    </source>
</evidence>
<dbReference type="Pfam" id="PF21730">
    <property type="entry name" value="Vma22_CCDC115"/>
    <property type="match status" value="1"/>
</dbReference>
<evidence type="ECO:0000256" key="2">
    <source>
        <dbReference type="SAM" id="MobiDB-lite"/>
    </source>
</evidence>
<evidence type="ECO:0000313" key="3">
    <source>
        <dbReference type="EMBL" id="KAG7398374.1"/>
    </source>
</evidence>
<proteinExistence type="predicted"/>
<evidence type="ECO:0000256" key="1">
    <source>
        <dbReference type="ARBA" id="ARBA00093634"/>
    </source>
</evidence>
<dbReference type="PANTHER" id="PTHR31996">
    <property type="entry name" value="COILED-COIL DOMAIN-CONTAINING PROTEIN 115"/>
    <property type="match status" value="1"/>
</dbReference>
<dbReference type="InterPro" id="IPR040357">
    <property type="entry name" value="Vma22/CCDC115"/>
</dbReference>